<reference evidence="6 7" key="1">
    <citation type="submission" date="2019-10" db="EMBL/GenBank/DDBJ databases">
        <title>Draft whole-genome sequence of the purple nonsulfur photosynthetic bacterium Roseospira navarrensis DSM 15114.</title>
        <authorList>
            <person name="Kyndt J.A."/>
            <person name="Meyer T.E."/>
        </authorList>
    </citation>
    <scope>NUCLEOTIDE SEQUENCE [LARGE SCALE GENOMIC DNA]</scope>
    <source>
        <strain evidence="6 7">DSM 15114</strain>
    </source>
</reference>
<dbReference type="Proteomes" id="UP000434582">
    <property type="component" value="Unassembled WGS sequence"/>
</dbReference>
<feature type="transmembrane region" description="Helical" evidence="4">
    <location>
        <begin position="794"/>
        <end position="812"/>
    </location>
</feature>
<accession>A0A7X1ZDY4</accession>
<protein>
    <submittedName>
        <fullName evidence="6">Transporter substrate-binding domain-containing protein</fullName>
    </submittedName>
</protein>
<dbReference type="Pfam" id="PF00497">
    <property type="entry name" value="SBP_bac_3"/>
    <property type="match status" value="2"/>
</dbReference>
<keyword evidence="2" id="KW-0175">Coiled coil</keyword>
<proteinExistence type="predicted"/>
<dbReference type="PANTHER" id="PTHR35936:SF17">
    <property type="entry name" value="ARGININE-BINDING EXTRACELLULAR PROTEIN ARTP"/>
    <property type="match status" value="1"/>
</dbReference>
<dbReference type="Gene3D" id="3.30.70.270">
    <property type="match status" value="1"/>
</dbReference>
<feature type="region of interest" description="Disordered" evidence="3">
    <location>
        <begin position="991"/>
        <end position="1017"/>
    </location>
</feature>
<dbReference type="InterPro" id="IPR043128">
    <property type="entry name" value="Rev_trsase/Diguanyl_cyclase"/>
</dbReference>
<sequence length="1017" mass="111316">MRAPPHDRRAFGHSLSAACGRAARSVMAVSVLVLAGLWLLTGAAAAQPADTGARASLELTPREQAWIAANPEIRMGMVADNAPYSFFRDDAFQGFSVDLARRVEDLTGLRITLRMGSWAQVYSAFRAGELEAIEAISYTEARARSILFTEPYYLRRTMVFHNLDRPLPPLDDPAVLAGTRVGVIRDIYYADDLAARGYDVVPYDSYRELVSDLAFGWIDAILAPELTGRFFARENGFSNVAVAGALPATDLVLEDFRFGVPRSLPVLRDILDKALAAIPDAELDAMVDRWRSARPGLTLTAGPLRLLPQEQAFIAERPVVRVGFMPDYWPYSYLAEGRPHGFAVDLAREIGDRAGLSIEPVFDTWPRLLEALANGDLDVLANISFTEGRARTILFTEPYHQVPLTVFVRAGFGRYTDLSDLEGLRVGVPRAVFFEAPLTARLGSEAIVPFSRKVDMMRALADGEVDAVVVALSHGLALIRRQGLMSIEVGGAFEMEGVANEDLRFGVGWDKPFLRGILDRVMASIPTARWAELESRWLGPRQAQEGMAVVPLPPEERAWLDEQGVLRVCGGAADDPYERPGEHGSYQGVAGDVVRLLSQRAGFAWELVPAESRAAALANAQEGRCDLLPFVVALPDALPGWRTTAPYLRMPAVAVTRLEHPFLRGMASLSGESVGIVGTSPLRDTLAARYPDITLVPVDSEADGLDAVQTGRLDGMIGSLPHLGYLIARQRTPDLKIAGQIPLDYDVRLAVPAELAPLVTILNRTIAALGDSQATDIMDRWMAVRFERTVDARLVWGVVLGALVLLTLVVIWNRQLHRLNAQLNRANARLRDLSVTDGLTGLPNRLYIENRMAEAFSVCQRNALPFAIAMMDVDRFKAVNDELGHAFGDACLRDLAGLMETHFRREGDSVARFGGEEFVTFSVGDSARRFPGHLEALRTRIAGHTVTHEGRTRTITMSMGCHVAAPGRDDSLSAFLAEADRNLYRAKQSGRNRVVGGGMGEETAPPERASENLTKLS</sequence>
<dbReference type="EMBL" id="WIVE01000008">
    <property type="protein sequence ID" value="MQX35791.1"/>
    <property type="molecule type" value="Genomic_DNA"/>
</dbReference>
<evidence type="ECO:0000259" key="5">
    <source>
        <dbReference type="PROSITE" id="PS50887"/>
    </source>
</evidence>
<keyword evidence="4" id="KW-0812">Transmembrane</keyword>
<dbReference type="AlphaFoldDB" id="A0A7X1ZDY4"/>
<dbReference type="Pfam" id="PF00990">
    <property type="entry name" value="GGDEF"/>
    <property type="match status" value="1"/>
</dbReference>
<dbReference type="InterPro" id="IPR029787">
    <property type="entry name" value="Nucleotide_cyclase"/>
</dbReference>
<evidence type="ECO:0000256" key="2">
    <source>
        <dbReference type="SAM" id="Coils"/>
    </source>
</evidence>
<dbReference type="InterPro" id="IPR001638">
    <property type="entry name" value="Solute-binding_3/MltF_N"/>
</dbReference>
<gene>
    <name evidence="6" type="ORF">GHC57_04580</name>
</gene>
<dbReference type="SUPFAM" id="SSF53850">
    <property type="entry name" value="Periplasmic binding protein-like II"/>
    <property type="match status" value="3"/>
</dbReference>
<dbReference type="CDD" id="cd01007">
    <property type="entry name" value="PBP2_BvgS_HisK_like"/>
    <property type="match status" value="3"/>
</dbReference>
<evidence type="ECO:0000256" key="3">
    <source>
        <dbReference type="SAM" id="MobiDB-lite"/>
    </source>
</evidence>
<dbReference type="GO" id="GO:0003824">
    <property type="term" value="F:catalytic activity"/>
    <property type="evidence" value="ECO:0007669"/>
    <property type="project" value="UniProtKB-ARBA"/>
</dbReference>
<keyword evidence="4" id="KW-0472">Membrane</keyword>
<dbReference type="SUPFAM" id="SSF55073">
    <property type="entry name" value="Nucleotide cyclase"/>
    <property type="match status" value="1"/>
</dbReference>
<keyword evidence="1" id="KW-0732">Signal</keyword>
<dbReference type="NCBIfam" id="TIGR00254">
    <property type="entry name" value="GGDEF"/>
    <property type="match status" value="1"/>
</dbReference>
<dbReference type="RefSeq" id="WP_153341635.1">
    <property type="nucleotide sequence ID" value="NZ_WIVE01000008.1"/>
</dbReference>
<comment type="caution">
    <text evidence="6">The sequence shown here is derived from an EMBL/GenBank/DDBJ whole genome shotgun (WGS) entry which is preliminary data.</text>
</comment>
<evidence type="ECO:0000256" key="1">
    <source>
        <dbReference type="ARBA" id="ARBA00022729"/>
    </source>
</evidence>
<dbReference type="OrthoDB" id="9812260at2"/>
<dbReference type="SMART" id="SM00267">
    <property type="entry name" value="GGDEF"/>
    <property type="match status" value="1"/>
</dbReference>
<dbReference type="PANTHER" id="PTHR35936">
    <property type="entry name" value="MEMBRANE-BOUND LYTIC MUREIN TRANSGLYCOSYLASE F"/>
    <property type="match status" value="1"/>
</dbReference>
<dbReference type="FunFam" id="3.30.70.270:FF:000001">
    <property type="entry name" value="Diguanylate cyclase domain protein"/>
    <property type="match status" value="1"/>
</dbReference>
<evidence type="ECO:0000313" key="7">
    <source>
        <dbReference type="Proteomes" id="UP000434582"/>
    </source>
</evidence>
<keyword evidence="7" id="KW-1185">Reference proteome</keyword>
<feature type="coiled-coil region" evidence="2">
    <location>
        <begin position="809"/>
        <end position="836"/>
    </location>
</feature>
<evidence type="ECO:0000256" key="4">
    <source>
        <dbReference type="SAM" id="Phobius"/>
    </source>
</evidence>
<keyword evidence="4" id="KW-1133">Transmembrane helix</keyword>
<dbReference type="PROSITE" id="PS50887">
    <property type="entry name" value="GGDEF"/>
    <property type="match status" value="1"/>
</dbReference>
<dbReference type="SMART" id="SM00062">
    <property type="entry name" value="PBPb"/>
    <property type="match status" value="3"/>
</dbReference>
<name>A0A7X1ZDY4_9PROT</name>
<dbReference type="Gene3D" id="3.40.190.10">
    <property type="entry name" value="Periplasmic binding protein-like II"/>
    <property type="match status" value="6"/>
</dbReference>
<organism evidence="6 7">
    <name type="scientific">Roseospira navarrensis</name>
    <dbReference type="NCBI Taxonomy" id="140058"/>
    <lineage>
        <taxon>Bacteria</taxon>
        <taxon>Pseudomonadati</taxon>
        <taxon>Pseudomonadota</taxon>
        <taxon>Alphaproteobacteria</taxon>
        <taxon>Rhodospirillales</taxon>
        <taxon>Rhodospirillaceae</taxon>
        <taxon>Roseospira</taxon>
    </lineage>
</organism>
<dbReference type="CDD" id="cd01949">
    <property type="entry name" value="GGDEF"/>
    <property type="match status" value="1"/>
</dbReference>
<evidence type="ECO:0000313" key="6">
    <source>
        <dbReference type="EMBL" id="MQX35791.1"/>
    </source>
</evidence>
<feature type="domain" description="GGDEF" evidence="5">
    <location>
        <begin position="864"/>
        <end position="999"/>
    </location>
</feature>
<dbReference type="InterPro" id="IPR000160">
    <property type="entry name" value="GGDEF_dom"/>
</dbReference>